<evidence type="ECO:0000313" key="4">
    <source>
        <dbReference type="Proteomes" id="UP000007013"/>
    </source>
</evidence>
<dbReference type="GO" id="GO:0004493">
    <property type="term" value="F:methylmalonyl-CoA epimerase activity"/>
    <property type="evidence" value="ECO:0007669"/>
    <property type="project" value="TreeGrafter"/>
</dbReference>
<keyword evidence="3" id="KW-0223">Dioxygenase</keyword>
<keyword evidence="1" id="KW-0479">Metal-binding</keyword>
<protein>
    <submittedName>
        <fullName evidence="3">Glyoxalase/bleomycin resistance protein/dioxygenase</fullName>
    </submittedName>
</protein>
<dbReference type="InterPro" id="IPR037523">
    <property type="entry name" value="VOC_core"/>
</dbReference>
<dbReference type="STRING" id="452637.Oter_2573"/>
<organism evidence="3 4">
    <name type="scientific">Opitutus terrae (strain DSM 11246 / JCM 15787 / PB90-1)</name>
    <dbReference type="NCBI Taxonomy" id="452637"/>
    <lineage>
        <taxon>Bacteria</taxon>
        <taxon>Pseudomonadati</taxon>
        <taxon>Verrucomicrobiota</taxon>
        <taxon>Opitutia</taxon>
        <taxon>Opitutales</taxon>
        <taxon>Opitutaceae</taxon>
        <taxon>Opitutus</taxon>
    </lineage>
</organism>
<dbReference type="InterPro" id="IPR004360">
    <property type="entry name" value="Glyas_Fos-R_dOase_dom"/>
</dbReference>
<dbReference type="eggNOG" id="COG0346">
    <property type="taxonomic scope" value="Bacteria"/>
</dbReference>
<dbReference type="Proteomes" id="UP000007013">
    <property type="component" value="Chromosome"/>
</dbReference>
<evidence type="ECO:0000256" key="1">
    <source>
        <dbReference type="ARBA" id="ARBA00022723"/>
    </source>
</evidence>
<dbReference type="PANTHER" id="PTHR43048:SF3">
    <property type="entry name" value="METHYLMALONYL-COA EPIMERASE, MITOCHONDRIAL"/>
    <property type="match status" value="1"/>
</dbReference>
<dbReference type="InterPro" id="IPR029068">
    <property type="entry name" value="Glyas_Bleomycin-R_OHBP_Dase"/>
</dbReference>
<dbReference type="EMBL" id="CP001032">
    <property type="protein sequence ID" value="ACB75855.1"/>
    <property type="molecule type" value="Genomic_DNA"/>
</dbReference>
<dbReference type="SUPFAM" id="SSF54593">
    <property type="entry name" value="Glyoxalase/Bleomycin resistance protein/Dihydroxybiphenyl dioxygenase"/>
    <property type="match status" value="1"/>
</dbReference>
<dbReference type="AlphaFoldDB" id="B1ZTX3"/>
<feature type="domain" description="VOC" evidence="2">
    <location>
        <begin position="4"/>
        <end position="133"/>
    </location>
</feature>
<reference evidence="3 4" key="1">
    <citation type="journal article" date="2011" name="J. Bacteriol.">
        <title>Genome sequence of the verrucomicrobium Opitutus terrae PB90-1, an abundant inhabitant of rice paddy soil ecosystems.</title>
        <authorList>
            <person name="van Passel M.W."/>
            <person name="Kant R."/>
            <person name="Palva A."/>
            <person name="Copeland A."/>
            <person name="Lucas S."/>
            <person name="Lapidus A."/>
            <person name="Glavina del Rio T."/>
            <person name="Pitluck S."/>
            <person name="Goltsman E."/>
            <person name="Clum A."/>
            <person name="Sun H."/>
            <person name="Schmutz J."/>
            <person name="Larimer F.W."/>
            <person name="Land M.L."/>
            <person name="Hauser L."/>
            <person name="Kyrpides N."/>
            <person name="Mikhailova N."/>
            <person name="Richardson P.P."/>
            <person name="Janssen P.H."/>
            <person name="de Vos W.M."/>
            <person name="Smidt H."/>
        </authorList>
    </citation>
    <scope>NUCLEOTIDE SEQUENCE [LARGE SCALE GENOMIC DNA]</scope>
    <source>
        <strain evidence="4">DSM 11246 / JCM 15787 / PB90-1</strain>
    </source>
</reference>
<dbReference type="Pfam" id="PF00903">
    <property type="entry name" value="Glyoxalase"/>
    <property type="match status" value="1"/>
</dbReference>
<accession>B1ZTX3</accession>
<dbReference type="KEGG" id="ote:Oter_2573"/>
<keyword evidence="4" id="KW-1185">Reference proteome</keyword>
<dbReference type="InterPro" id="IPR051785">
    <property type="entry name" value="MMCE/EMCE_epimerase"/>
</dbReference>
<evidence type="ECO:0000259" key="2">
    <source>
        <dbReference type="PROSITE" id="PS51819"/>
    </source>
</evidence>
<dbReference type="PROSITE" id="PS51819">
    <property type="entry name" value="VOC"/>
    <property type="match status" value="1"/>
</dbReference>
<dbReference type="HOGENOM" id="CLU_046006_2_7_0"/>
<evidence type="ECO:0000313" key="3">
    <source>
        <dbReference type="EMBL" id="ACB75855.1"/>
    </source>
</evidence>
<gene>
    <name evidence="3" type="ordered locus">Oter_2573</name>
</gene>
<dbReference type="CDD" id="cd06587">
    <property type="entry name" value="VOC"/>
    <property type="match status" value="1"/>
</dbReference>
<dbReference type="RefSeq" id="WP_012375390.1">
    <property type="nucleotide sequence ID" value="NC_010571.1"/>
</dbReference>
<proteinExistence type="predicted"/>
<dbReference type="GO" id="GO:0046491">
    <property type="term" value="P:L-methylmalonyl-CoA metabolic process"/>
    <property type="evidence" value="ECO:0007669"/>
    <property type="project" value="TreeGrafter"/>
</dbReference>
<sequence length="140" mass="15877">MIKKLAHVCLFTDQLPAMIAFYRDTLGFPIKFTMKNDAGVDFGYYFATGEMTFVEIFDQKKAVAQWGGEVVAMKSNHTAHARHFCFEVNGLEQEVARLEAKGLAVKPVKVGMDHSKQAWIQDPDGNDIELMEYTPQSLQW</sequence>
<dbReference type="Gene3D" id="3.10.180.10">
    <property type="entry name" value="2,3-Dihydroxybiphenyl 1,2-Dioxygenase, domain 1"/>
    <property type="match status" value="1"/>
</dbReference>
<dbReference type="OrthoDB" id="375220at2"/>
<dbReference type="GO" id="GO:0046872">
    <property type="term" value="F:metal ion binding"/>
    <property type="evidence" value="ECO:0007669"/>
    <property type="project" value="UniProtKB-KW"/>
</dbReference>
<keyword evidence="3" id="KW-0560">Oxidoreductase</keyword>
<dbReference type="GO" id="GO:0051213">
    <property type="term" value="F:dioxygenase activity"/>
    <property type="evidence" value="ECO:0007669"/>
    <property type="project" value="UniProtKB-KW"/>
</dbReference>
<dbReference type="PANTHER" id="PTHR43048">
    <property type="entry name" value="METHYLMALONYL-COA EPIMERASE"/>
    <property type="match status" value="1"/>
</dbReference>
<name>B1ZTX3_OPITP</name>